<dbReference type="EMBL" id="DVGK01000036">
    <property type="protein sequence ID" value="HIR12813.1"/>
    <property type="molecule type" value="Genomic_DNA"/>
</dbReference>
<organism evidence="1 2">
    <name type="scientific">Candidatus Choladousia intestinavium</name>
    <dbReference type="NCBI Taxonomy" id="2840727"/>
    <lineage>
        <taxon>Bacteria</taxon>
        <taxon>Bacillati</taxon>
        <taxon>Bacillota</taxon>
        <taxon>Clostridia</taxon>
        <taxon>Lachnospirales</taxon>
        <taxon>Lachnospiraceae</taxon>
        <taxon>Lachnospiraceae incertae sedis</taxon>
        <taxon>Candidatus Choladousia</taxon>
    </lineage>
</organism>
<evidence type="ECO:0000313" key="1">
    <source>
        <dbReference type="EMBL" id="HIR12813.1"/>
    </source>
</evidence>
<reference evidence="1" key="2">
    <citation type="journal article" date="2021" name="PeerJ">
        <title>Extensive microbial diversity within the chicken gut microbiome revealed by metagenomics and culture.</title>
        <authorList>
            <person name="Gilroy R."/>
            <person name="Ravi A."/>
            <person name="Getino M."/>
            <person name="Pursley I."/>
            <person name="Horton D.L."/>
            <person name="Alikhan N.F."/>
            <person name="Baker D."/>
            <person name="Gharbi K."/>
            <person name="Hall N."/>
            <person name="Watson M."/>
            <person name="Adriaenssens E.M."/>
            <person name="Foster-Nyarko E."/>
            <person name="Jarju S."/>
            <person name="Secka A."/>
            <person name="Antonio M."/>
            <person name="Oren A."/>
            <person name="Chaudhuri R.R."/>
            <person name="La Ragione R."/>
            <person name="Hildebrand F."/>
            <person name="Pallen M.J."/>
        </authorList>
    </citation>
    <scope>NUCLEOTIDE SEQUENCE</scope>
    <source>
        <strain evidence="1">ChiSjej4B22-8148</strain>
    </source>
</reference>
<evidence type="ECO:0000313" key="2">
    <source>
        <dbReference type="Proteomes" id="UP000886757"/>
    </source>
</evidence>
<protein>
    <submittedName>
        <fullName evidence="1">Uncharacterized protein</fullName>
    </submittedName>
</protein>
<dbReference type="AlphaFoldDB" id="A0A9D1AA84"/>
<sequence length="96" mass="10940">MSMSYADTIELDAGEEIHILSTVKPTCGSEEPFVIREAAWQLLDRKGVVVQEGECEIRDHELDAFVKLDEAGTFYLRLSYKVADETWVDKFRLEVG</sequence>
<proteinExistence type="predicted"/>
<comment type="caution">
    <text evidence="1">The sequence shown here is derived from an EMBL/GenBank/DDBJ whole genome shotgun (WGS) entry which is preliminary data.</text>
</comment>
<dbReference type="Proteomes" id="UP000886757">
    <property type="component" value="Unassembled WGS sequence"/>
</dbReference>
<accession>A0A9D1AA84</accession>
<name>A0A9D1AA84_9FIRM</name>
<gene>
    <name evidence="1" type="ORF">IAB31_02680</name>
</gene>
<reference evidence="1" key="1">
    <citation type="submission" date="2020-10" db="EMBL/GenBank/DDBJ databases">
        <authorList>
            <person name="Gilroy R."/>
        </authorList>
    </citation>
    <scope>NUCLEOTIDE SEQUENCE</scope>
    <source>
        <strain evidence="1">ChiSjej4B22-8148</strain>
    </source>
</reference>